<dbReference type="AlphaFoldDB" id="A0A9P7JE10"/>
<name>A0A9P7JE10_9AGAM</name>
<sequence>MRRRRNPMKYKNSLISILMLIVRILNKCTTNPKQKTNPASGLNYGDIASRRRSSHRCGSGSCGKCFGCQSNSRLSLR</sequence>
<dbReference type="Proteomes" id="UP000807769">
    <property type="component" value="Unassembled WGS sequence"/>
</dbReference>
<organism evidence="2 3">
    <name type="scientific">Suillus subaureus</name>
    <dbReference type="NCBI Taxonomy" id="48587"/>
    <lineage>
        <taxon>Eukaryota</taxon>
        <taxon>Fungi</taxon>
        <taxon>Dikarya</taxon>
        <taxon>Basidiomycota</taxon>
        <taxon>Agaricomycotina</taxon>
        <taxon>Agaricomycetes</taxon>
        <taxon>Agaricomycetidae</taxon>
        <taxon>Boletales</taxon>
        <taxon>Suillineae</taxon>
        <taxon>Suillaceae</taxon>
        <taxon>Suillus</taxon>
    </lineage>
</organism>
<evidence type="ECO:0008006" key="4">
    <source>
        <dbReference type="Google" id="ProtNLM"/>
    </source>
</evidence>
<accession>A0A9P7JE10</accession>
<dbReference type="EMBL" id="JABBWG010000015">
    <property type="protein sequence ID" value="KAG1816799.1"/>
    <property type="molecule type" value="Genomic_DNA"/>
</dbReference>
<reference evidence="2" key="1">
    <citation type="journal article" date="2020" name="New Phytol.">
        <title>Comparative genomics reveals dynamic genome evolution in host specialist ectomycorrhizal fungi.</title>
        <authorList>
            <person name="Lofgren L.A."/>
            <person name="Nguyen N.H."/>
            <person name="Vilgalys R."/>
            <person name="Ruytinx J."/>
            <person name="Liao H.L."/>
            <person name="Branco S."/>
            <person name="Kuo A."/>
            <person name="LaButti K."/>
            <person name="Lipzen A."/>
            <person name="Andreopoulos W."/>
            <person name="Pangilinan J."/>
            <person name="Riley R."/>
            <person name="Hundley H."/>
            <person name="Na H."/>
            <person name="Barry K."/>
            <person name="Grigoriev I.V."/>
            <person name="Stajich J.E."/>
            <person name="Kennedy P.G."/>
        </authorList>
    </citation>
    <scope>NUCLEOTIDE SEQUENCE</scope>
    <source>
        <strain evidence="2">MN1</strain>
    </source>
</reference>
<evidence type="ECO:0000313" key="2">
    <source>
        <dbReference type="EMBL" id="KAG1816799.1"/>
    </source>
</evidence>
<dbReference type="GeneID" id="64629602"/>
<gene>
    <name evidence="2" type="ORF">BJ212DRAFT_1353309</name>
</gene>
<proteinExistence type="predicted"/>
<keyword evidence="3" id="KW-1185">Reference proteome</keyword>
<comment type="caution">
    <text evidence="2">The sequence shown here is derived from an EMBL/GenBank/DDBJ whole genome shotgun (WGS) entry which is preliminary data.</text>
</comment>
<feature type="chain" id="PRO_5040480222" description="Secreted protein" evidence="1">
    <location>
        <begin position="31"/>
        <end position="77"/>
    </location>
</feature>
<dbReference type="RefSeq" id="XP_041193359.1">
    <property type="nucleotide sequence ID" value="XM_041335585.1"/>
</dbReference>
<protein>
    <recommendedName>
        <fullName evidence="4">Secreted protein</fullName>
    </recommendedName>
</protein>
<feature type="signal peptide" evidence="1">
    <location>
        <begin position="1"/>
        <end position="30"/>
    </location>
</feature>
<evidence type="ECO:0000313" key="3">
    <source>
        <dbReference type="Proteomes" id="UP000807769"/>
    </source>
</evidence>
<evidence type="ECO:0000256" key="1">
    <source>
        <dbReference type="SAM" id="SignalP"/>
    </source>
</evidence>
<keyword evidence="1" id="KW-0732">Signal</keyword>